<sequence>MVSLEMQIKTFIYMVLLGHLLALLFDFYRVLRSFGYINDMATAAIDFIFAFLGAGVTFFILLNSNFGQIRFYIFVGLVLGIIVYHQLFSCLIIRVMRVTLEAIIKLITKIINLSTKLFRPVKDLLIKLKNLIDGFKFYS</sequence>
<dbReference type="HOGENOM" id="CLU_113225_2_1_9"/>
<name>D9QSW2_ACEAZ</name>
<dbReference type="AlphaFoldDB" id="D9QSW2"/>
<dbReference type="EMBL" id="CP002105">
    <property type="protein sequence ID" value="ADL11650.1"/>
    <property type="molecule type" value="Genomic_DNA"/>
</dbReference>
<feature type="transmembrane region" description="Helical" evidence="1">
    <location>
        <begin position="43"/>
        <end position="63"/>
    </location>
</feature>
<organism evidence="2 3">
    <name type="scientific">Acetohalobium arabaticum (strain ATCC 49924 / DSM 5501 / Z-7288)</name>
    <dbReference type="NCBI Taxonomy" id="574087"/>
    <lineage>
        <taxon>Bacteria</taxon>
        <taxon>Bacillati</taxon>
        <taxon>Bacillota</taxon>
        <taxon>Clostridia</taxon>
        <taxon>Halanaerobiales</taxon>
        <taxon>Halobacteroidaceae</taxon>
        <taxon>Acetohalobium</taxon>
    </lineage>
</organism>
<dbReference type="STRING" id="574087.Acear_0099"/>
<accession>D9QSW2</accession>
<keyword evidence="1" id="KW-1133">Transmembrane helix</keyword>
<evidence type="ECO:0000313" key="2">
    <source>
        <dbReference type="EMBL" id="ADL11650.1"/>
    </source>
</evidence>
<keyword evidence="1" id="KW-0472">Membrane</keyword>
<gene>
    <name evidence="2" type="ordered locus">Acear_0099</name>
</gene>
<dbReference type="OrthoDB" id="1685240at2"/>
<dbReference type="RefSeq" id="WP_013277097.1">
    <property type="nucleotide sequence ID" value="NC_014378.1"/>
</dbReference>
<keyword evidence="3" id="KW-1185">Reference proteome</keyword>
<dbReference type="InterPro" id="IPR019074">
    <property type="entry name" value="YabQ"/>
</dbReference>
<dbReference type="KEGG" id="aar:Acear_0099"/>
<reference evidence="2 3" key="1">
    <citation type="journal article" date="2010" name="Stand. Genomic Sci.">
        <title>Complete genome sequence of Acetohalobium arabaticum type strain (Z-7288).</title>
        <authorList>
            <person name="Sikorski J."/>
            <person name="Lapidus A."/>
            <person name="Chertkov O."/>
            <person name="Lucas S."/>
            <person name="Copeland A."/>
            <person name="Glavina Del Rio T."/>
            <person name="Nolan M."/>
            <person name="Tice H."/>
            <person name="Cheng J.F."/>
            <person name="Han C."/>
            <person name="Brambilla E."/>
            <person name="Pitluck S."/>
            <person name="Liolios K."/>
            <person name="Ivanova N."/>
            <person name="Mavromatis K."/>
            <person name="Mikhailova N."/>
            <person name="Pati A."/>
            <person name="Bruce D."/>
            <person name="Detter C."/>
            <person name="Tapia R."/>
            <person name="Goodwin L."/>
            <person name="Chen A."/>
            <person name="Palaniappan K."/>
            <person name="Land M."/>
            <person name="Hauser L."/>
            <person name="Chang Y.J."/>
            <person name="Jeffries C.D."/>
            <person name="Rohde M."/>
            <person name="Goker M."/>
            <person name="Spring S."/>
            <person name="Woyke T."/>
            <person name="Bristow J."/>
            <person name="Eisen J.A."/>
            <person name="Markowitz V."/>
            <person name="Hugenholtz P."/>
            <person name="Kyrpides N.C."/>
            <person name="Klenk H.P."/>
        </authorList>
    </citation>
    <scope>NUCLEOTIDE SEQUENCE [LARGE SCALE GENOMIC DNA]</scope>
    <source>
        <strain evidence="3">ATCC 49924 / DSM 5501 / Z-7288</strain>
    </source>
</reference>
<feature type="transmembrane region" description="Helical" evidence="1">
    <location>
        <begin position="69"/>
        <end position="93"/>
    </location>
</feature>
<protein>
    <submittedName>
        <fullName evidence="2">Spore cortex biosynthesis protein, YabQ</fullName>
    </submittedName>
</protein>
<keyword evidence="1" id="KW-0812">Transmembrane</keyword>
<feature type="transmembrane region" description="Helical" evidence="1">
    <location>
        <begin position="12"/>
        <end position="31"/>
    </location>
</feature>
<evidence type="ECO:0000313" key="3">
    <source>
        <dbReference type="Proteomes" id="UP000001661"/>
    </source>
</evidence>
<evidence type="ECO:0000256" key="1">
    <source>
        <dbReference type="SAM" id="Phobius"/>
    </source>
</evidence>
<dbReference type="Pfam" id="PF09578">
    <property type="entry name" value="Spore_YabQ"/>
    <property type="match status" value="1"/>
</dbReference>
<dbReference type="NCBIfam" id="TIGR02893">
    <property type="entry name" value="spore_yabQ"/>
    <property type="match status" value="1"/>
</dbReference>
<dbReference type="Proteomes" id="UP000001661">
    <property type="component" value="Chromosome"/>
</dbReference>
<proteinExistence type="predicted"/>